<dbReference type="GO" id="GO:0006364">
    <property type="term" value="P:rRNA processing"/>
    <property type="evidence" value="ECO:0007669"/>
    <property type="project" value="UniProtKB-KW"/>
</dbReference>
<dbReference type="Gene3D" id="3.30.70.3250">
    <property type="entry name" value="Ribonuclease P, Pop5 subunit"/>
    <property type="match status" value="1"/>
</dbReference>
<dbReference type="Pfam" id="PF01900">
    <property type="entry name" value="RNase_P_Rpp14"/>
    <property type="match status" value="1"/>
</dbReference>
<evidence type="ECO:0000256" key="1">
    <source>
        <dbReference type="ARBA" id="ARBA00010800"/>
    </source>
</evidence>
<dbReference type="InterPro" id="IPR002759">
    <property type="entry name" value="Pop5/Rpp14/Rnp2-like"/>
</dbReference>
<evidence type="ECO:0000256" key="5">
    <source>
        <dbReference type="ARBA" id="ARBA00044198"/>
    </source>
</evidence>
<comment type="function">
    <text evidence="6">Component of ribonuclease P, a protein complex that generates mature tRNA molecules by cleaving their 5'-ends.</text>
</comment>
<keyword evidence="3 6" id="KW-0819">tRNA processing</keyword>
<dbReference type="GO" id="GO:0001682">
    <property type="term" value="P:tRNA 5'-leader removal"/>
    <property type="evidence" value="ECO:0007669"/>
    <property type="project" value="InterPro"/>
</dbReference>
<evidence type="ECO:0000256" key="6">
    <source>
        <dbReference type="PIRNR" id="PIRNR023803"/>
    </source>
</evidence>
<comment type="similarity">
    <text evidence="1 6">Belongs to the eukaryotic/archaeal RNase P protein component 2 family.</text>
</comment>
<evidence type="ECO:0000256" key="4">
    <source>
        <dbReference type="ARBA" id="ARBA00023242"/>
    </source>
</evidence>
<keyword evidence="4 6" id="KW-0539">Nucleus</keyword>
<evidence type="ECO:0000256" key="3">
    <source>
        <dbReference type="ARBA" id="ARBA00022694"/>
    </source>
</evidence>
<name>A0A2H8U059_9HEMI</name>
<dbReference type="EMBL" id="GFXV01007337">
    <property type="protein sequence ID" value="MBW19142.1"/>
    <property type="molecule type" value="Transcribed_RNA"/>
</dbReference>
<reference evidence="7" key="1">
    <citation type="submission" date="2017-10" db="EMBL/GenBank/DDBJ databases">
        <title>Transcriptome Assembly of Sugarcane Aphid Adults.</title>
        <authorList>
            <person name="Scully E.D."/>
            <person name="Palmer N.A."/>
            <person name="Geib S.M."/>
            <person name="Sarath G."/>
            <person name="Sattler S.E."/>
        </authorList>
    </citation>
    <scope>NUCLEOTIDE SEQUENCE</scope>
    <source>
        <tissue evidence="7">Whole body</tissue>
    </source>
</reference>
<protein>
    <recommendedName>
        <fullName evidence="5 6">Ribonuclease P/MRP protein subunit POP5</fullName>
    </recommendedName>
</protein>
<dbReference type="GO" id="GO:0030677">
    <property type="term" value="C:ribonuclease P complex"/>
    <property type="evidence" value="ECO:0007669"/>
    <property type="project" value="InterPro"/>
</dbReference>
<evidence type="ECO:0000256" key="2">
    <source>
        <dbReference type="ARBA" id="ARBA00022552"/>
    </source>
</evidence>
<evidence type="ECO:0000313" key="7">
    <source>
        <dbReference type="EMBL" id="MBW19142.1"/>
    </source>
</evidence>
<accession>A0A2H8U059</accession>
<dbReference type="InterPro" id="IPR038085">
    <property type="entry name" value="Rnp2-like_sf"/>
</dbReference>
<dbReference type="PIRSF" id="PIRSF023803">
    <property type="entry name" value="Ribonuclease_P_prd"/>
    <property type="match status" value="1"/>
</dbReference>
<dbReference type="PANTHER" id="PTHR48414">
    <property type="entry name" value="POP5 HOMOLOG, RIBONUCLEASE P_MRP SUBUNIT"/>
    <property type="match status" value="1"/>
</dbReference>
<comment type="subcellular location">
    <subcellularLocation>
        <location evidence="6">Nucleus</location>
        <location evidence="6">Nucleolus</location>
    </subcellularLocation>
</comment>
<dbReference type="GO" id="GO:0005730">
    <property type="term" value="C:nucleolus"/>
    <property type="evidence" value="ECO:0007669"/>
    <property type="project" value="UniProtKB-SubCell"/>
</dbReference>
<proteinExistence type="inferred from homology"/>
<dbReference type="PANTHER" id="PTHR48414:SF1">
    <property type="entry name" value="POP5 HOMOLOG, RIBONUCLEASE P_MRP SUBUNIT"/>
    <property type="match status" value="1"/>
</dbReference>
<gene>
    <name evidence="7" type="primary">Pop5</name>
</gene>
<sequence length="143" mass="16733">MVRYKNRYMVIQLRTLENDNLDFKVSDKELQISVLNMIKSLHGDFGAGAIKTCFKVRYCNPTTKIIIFKTRHGPHKFLASVIPFINKHQEKQIQLSSLYTGASMFQCYKFIQNYQKDLVRKMTNTISEKTKEKMLNITNVANF</sequence>
<dbReference type="AlphaFoldDB" id="A0A2H8U059"/>
<dbReference type="InterPro" id="IPR016819">
    <property type="entry name" value="RNase_P/MRP_POP5"/>
</dbReference>
<keyword evidence="2" id="KW-0698">rRNA processing</keyword>
<dbReference type="SUPFAM" id="SSF160350">
    <property type="entry name" value="Rnp2-like"/>
    <property type="match status" value="1"/>
</dbReference>
<dbReference type="OrthoDB" id="277888at2759"/>
<dbReference type="GO" id="GO:0033204">
    <property type="term" value="F:ribonuclease P RNA binding"/>
    <property type="evidence" value="ECO:0007669"/>
    <property type="project" value="InterPro"/>
</dbReference>
<organism evidence="7">
    <name type="scientific">Melanaphis sacchari</name>
    <dbReference type="NCBI Taxonomy" id="742174"/>
    <lineage>
        <taxon>Eukaryota</taxon>
        <taxon>Metazoa</taxon>
        <taxon>Ecdysozoa</taxon>
        <taxon>Arthropoda</taxon>
        <taxon>Hexapoda</taxon>
        <taxon>Insecta</taxon>
        <taxon>Pterygota</taxon>
        <taxon>Neoptera</taxon>
        <taxon>Paraneoptera</taxon>
        <taxon>Hemiptera</taxon>
        <taxon>Sternorrhyncha</taxon>
        <taxon>Aphidomorpha</taxon>
        <taxon>Aphidoidea</taxon>
        <taxon>Aphididae</taxon>
        <taxon>Aphidini</taxon>
        <taxon>Melanaphis</taxon>
    </lineage>
</organism>